<dbReference type="GO" id="GO:0102559">
    <property type="term" value="F:peptide chain release factor N(5)-glutamine methyltransferase activity"/>
    <property type="evidence" value="ECO:0007669"/>
    <property type="project" value="UniProtKB-EC"/>
</dbReference>
<dbReference type="OrthoDB" id="9800643at2"/>
<protein>
    <recommendedName>
        <fullName evidence="5">Release factor glutamine methyltransferase</fullName>
        <shortName evidence="5">RF MTase</shortName>
        <ecNumber evidence="5">2.1.1.297</ecNumber>
    </recommendedName>
    <alternativeName>
        <fullName evidence="5">N5-glutamine methyltransferase PrmC</fullName>
    </alternativeName>
    <alternativeName>
        <fullName evidence="5">Protein-(glutamine-N5) MTase PrmC</fullName>
    </alternativeName>
    <alternativeName>
        <fullName evidence="5">Protein-glutamine N-methyltransferase PrmC</fullName>
    </alternativeName>
</protein>
<evidence type="ECO:0000313" key="8">
    <source>
        <dbReference type="EMBL" id="ACB94475.1"/>
    </source>
</evidence>
<dbReference type="STRING" id="395963.Bind_0825"/>
<dbReference type="eggNOG" id="COG2890">
    <property type="taxonomic scope" value="Bacteria"/>
</dbReference>
<dbReference type="RefSeq" id="WP_012383832.1">
    <property type="nucleotide sequence ID" value="NC_010581.1"/>
</dbReference>
<dbReference type="InterPro" id="IPR040758">
    <property type="entry name" value="PrmC_N"/>
</dbReference>
<feature type="binding site" evidence="5">
    <location>
        <position position="197"/>
    </location>
    <ligand>
        <name>S-adenosyl-L-methionine</name>
        <dbReference type="ChEBI" id="CHEBI:59789"/>
    </ligand>
</feature>
<dbReference type="Pfam" id="PF05175">
    <property type="entry name" value="MTS"/>
    <property type="match status" value="1"/>
</dbReference>
<dbReference type="Gene3D" id="1.10.8.10">
    <property type="entry name" value="DNA helicase RuvA subunit, C-terminal domain"/>
    <property type="match status" value="1"/>
</dbReference>
<dbReference type="InterPro" id="IPR050320">
    <property type="entry name" value="N5-glutamine_MTase"/>
</dbReference>
<dbReference type="PANTHER" id="PTHR18895">
    <property type="entry name" value="HEMK METHYLTRANSFERASE"/>
    <property type="match status" value="1"/>
</dbReference>
<evidence type="ECO:0000256" key="3">
    <source>
        <dbReference type="ARBA" id="ARBA00022691"/>
    </source>
</evidence>
<keyword evidence="9" id="KW-1185">Reference proteome</keyword>
<feature type="binding site" evidence="5">
    <location>
        <begin position="211"/>
        <end position="214"/>
    </location>
    <ligand>
        <name>substrate</name>
    </ligand>
</feature>
<dbReference type="CDD" id="cd02440">
    <property type="entry name" value="AdoMet_MTases"/>
    <property type="match status" value="1"/>
</dbReference>
<reference evidence="9" key="1">
    <citation type="submission" date="2008-03" db="EMBL/GenBank/DDBJ databases">
        <title>Complete sequence of chromosome of Beijerinckia indica subsp. indica ATCC 9039.</title>
        <authorList>
            <consortium name="US DOE Joint Genome Institute"/>
            <person name="Copeland A."/>
            <person name="Lucas S."/>
            <person name="Lapidus A."/>
            <person name="Glavina del Rio T."/>
            <person name="Dalin E."/>
            <person name="Tice H."/>
            <person name="Bruce D."/>
            <person name="Goodwin L."/>
            <person name="Pitluck S."/>
            <person name="LaButti K."/>
            <person name="Schmutz J."/>
            <person name="Larimer F."/>
            <person name="Land M."/>
            <person name="Hauser L."/>
            <person name="Kyrpides N."/>
            <person name="Mikhailova N."/>
            <person name="Dunfield P.F."/>
            <person name="Dedysh S.N."/>
            <person name="Liesack W."/>
            <person name="Saw J.H."/>
            <person name="Alam M."/>
            <person name="Chen Y."/>
            <person name="Murrell J.C."/>
            <person name="Richardson P."/>
        </authorList>
    </citation>
    <scope>NUCLEOTIDE SEQUENCE [LARGE SCALE GENOMIC DNA]</scope>
    <source>
        <strain evidence="9">ATCC 9039 / DSM 1715 / NCIMB 8712</strain>
    </source>
</reference>
<dbReference type="InterPro" id="IPR019874">
    <property type="entry name" value="RF_methyltr_PrmC"/>
</dbReference>
<dbReference type="Gene3D" id="3.40.50.150">
    <property type="entry name" value="Vaccinia Virus protein VP39"/>
    <property type="match status" value="1"/>
</dbReference>
<dbReference type="GO" id="GO:0032259">
    <property type="term" value="P:methylation"/>
    <property type="evidence" value="ECO:0007669"/>
    <property type="project" value="UniProtKB-KW"/>
</dbReference>
<name>B2IH61_BEII9</name>
<feature type="binding site" evidence="5">
    <location>
        <position position="211"/>
    </location>
    <ligand>
        <name>S-adenosyl-L-methionine</name>
        <dbReference type="ChEBI" id="CHEBI:59789"/>
    </ligand>
</feature>
<feature type="domain" description="Methyltransferase small" evidence="6">
    <location>
        <begin position="137"/>
        <end position="215"/>
    </location>
</feature>
<evidence type="ECO:0000313" key="9">
    <source>
        <dbReference type="Proteomes" id="UP000001695"/>
    </source>
</evidence>
<evidence type="ECO:0000256" key="4">
    <source>
        <dbReference type="ARBA" id="ARBA00048391"/>
    </source>
</evidence>
<dbReference type="NCBIfam" id="TIGR00536">
    <property type="entry name" value="hemK_fam"/>
    <property type="match status" value="1"/>
</dbReference>
<dbReference type="EC" id="2.1.1.297" evidence="5"/>
<dbReference type="AlphaFoldDB" id="B2IH61"/>
<dbReference type="GO" id="GO:0003676">
    <property type="term" value="F:nucleic acid binding"/>
    <property type="evidence" value="ECO:0007669"/>
    <property type="project" value="InterPro"/>
</dbReference>
<evidence type="ECO:0000256" key="2">
    <source>
        <dbReference type="ARBA" id="ARBA00022679"/>
    </source>
</evidence>
<dbReference type="PROSITE" id="PS00092">
    <property type="entry name" value="N6_MTASE"/>
    <property type="match status" value="1"/>
</dbReference>
<accession>B2IH61</accession>
<feature type="binding site" evidence="5">
    <location>
        <position position="168"/>
    </location>
    <ligand>
        <name>S-adenosyl-L-methionine</name>
        <dbReference type="ChEBI" id="CHEBI:59789"/>
    </ligand>
</feature>
<keyword evidence="1 5" id="KW-0489">Methyltransferase</keyword>
<dbReference type="InterPro" id="IPR004556">
    <property type="entry name" value="HemK-like"/>
</dbReference>
<dbReference type="EMBL" id="CP001016">
    <property type="protein sequence ID" value="ACB94475.1"/>
    <property type="molecule type" value="Genomic_DNA"/>
</dbReference>
<dbReference type="InterPro" id="IPR029063">
    <property type="entry name" value="SAM-dependent_MTases_sf"/>
</dbReference>
<dbReference type="KEGG" id="bid:Bind_0825"/>
<dbReference type="Pfam" id="PF17827">
    <property type="entry name" value="PrmC_N"/>
    <property type="match status" value="1"/>
</dbReference>
<keyword evidence="2 5" id="KW-0808">Transferase</keyword>
<comment type="function">
    <text evidence="5">Methylates the class 1 translation termination release factors RF1/PrfA and RF2/PrfB on the glutamine residue of the universally conserved GGQ motif.</text>
</comment>
<dbReference type="PRINTS" id="PR00507">
    <property type="entry name" value="N12N6MTFRASE"/>
</dbReference>
<comment type="similarity">
    <text evidence="5">Belongs to the protein N5-glutamine methyltransferase family. PrmC subfamily.</text>
</comment>
<proteinExistence type="inferred from homology"/>
<dbReference type="HAMAP" id="MF_02126">
    <property type="entry name" value="RF_methyltr_PrmC"/>
    <property type="match status" value="1"/>
</dbReference>
<keyword evidence="3 5" id="KW-0949">S-adenosyl-L-methionine</keyword>
<evidence type="ECO:0000256" key="5">
    <source>
        <dbReference type="HAMAP-Rule" id="MF_02126"/>
    </source>
</evidence>
<gene>
    <name evidence="5" type="primary">prmC</name>
    <name evidence="8" type="ordered locus">Bind_0825</name>
</gene>
<dbReference type="HOGENOM" id="CLU_018398_3_1_5"/>
<feature type="binding site" evidence="5">
    <location>
        <begin position="145"/>
        <end position="149"/>
    </location>
    <ligand>
        <name>S-adenosyl-L-methionine</name>
        <dbReference type="ChEBI" id="CHEBI:59789"/>
    </ligand>
</feature>
<comment type="catalytic activity">
    <reaction evidence="4 5">
        <text>L-glutaminyl-[peptide chain release factor] + S-adenosyl-L-methionine = N(5)-methyl-L-glutaminyl-[peptide chain release factor] + S-adenosyl-L-homocysteine + H(+)</text>
        <dbReference type="Rhea" id="RHEA:42896"/>
        <dbReference type="Rhea" id="RHEA-COMP:10271"/>
        <dbReference type="Rhea" id="RHEA-COMP:10272"/>
        <dbReference type="ChEBI" id="CHEBI:15378"/>
        <dbReference type="ChEBI" id="CHEBI:30011"/>
        <dbReference type="ChEBI" id="CHEBI:57856"/>
        <dbReference type="ChEBI" id="CHEBI:59789"/>
        <dbReference type="ChEBI" id="CHEBI:61891"/>
        <dbReference type="EC" id="2.1.1.297"/>
    </reaction>
</comment>
<dbReference type="NCBIfam" id="TIGR03534">
    <property type="entry name" value="RF_mod_PrmC"/>
    <property type="match status" value="1"/>
</dbReference>
<organism evidence="8 9">
    <name type="scientific">Beijerinckia indica subsp. indica (strain ATCC 9039 / DSM 1715 / NCIMB 8712)</name>
    <dbReference type="NCBI Taxonomy" id="395963"/>
    <lineage>
        <taxon>Bacteria</taxon>
        <taxon>Pseudomonadati</taxon>
        <taxon>Pseudomonadota</taxon>
        <taxon>Alphaproteobacteria</taxon>
        <taxon>Hyphomicrobiales</taxon>
        <taxon>Beijerinckiaceae</taxon>
        <taxon>Beijerinckia</taxon>
    </lineage>
</organism>
<dbReference type="InterPro" id="IPR007848">
    <property type="entry name" value="Small_mtfrase_dom"/>
</dbReference>
<dbReference type="InterPro" id="IPR002052">
    <property type="entry name" value="DNA_methylase_N6_adenine_CS"/>
</dbReference>
<sequence>MTKQWGAPETALPPILSQGDFPAGLRRDEAQRHLTAFFSAAGLETPGLDARLLLCAALGIDHAGLIRDPAEPIGDKAKVLDAFCRRRLAREPVSRIIGEREFWSLDLKLDPAVLDPRPDTETLIDLVLREVGKRACPPQRVLDLGTGSGAILAALLTEWPEAFGVGVDLSPRTCAIAAGNFARLGLGDRAAVFCGRWSAALSGRFDLIVSNPPYIVLDEIDTLAPEVSLYDPRLALDGGPDGFDAYRALLPPLASLLAEGGLVALECGAGQSPILQDLLRAAQLEPMSIGLDLSGHERVVLAKSFS</sequence>
<evidence type="ECO:0000259" key="6">
    <source>
        <dbReference type="Pfam" id="PF05175"/>
    </source>
</evidence>
<evidence type="ECO:0000259" key="7">
    <source>
        <dbReference type="Pfam" id="PF17827"/>
    </source>
</evidence>
<evidence type="ECO:0000256" key="1">
    <source>
        <dbReference type="ARBA" id="ARBA00022603"/>
    </source>
</evidence>
<reference evidence="8 9" key="2">
    <citation type="journal article" date="2010" name="J. Bacteriol.">
        <title>Complete genome sequence of Beijerinckia indica subsp. indica.</title>
        <authorList>
            <person name="Tamas I."/>
            <person name="Dedysh S.N."/>
            <person name="Liesack W."/>
            <person name="Stott M.B."/>
            <person name="Alam M."/>
            <person name="Murrell J.C."/>
            <person name="Dunfield P.F."/>
        </authorList>
    </citation>
    <scope>NUCLEOTIDE SEQUENCE [LARGE SCALE GENOMIC DNA]</scope>
    <source>
        <strain evidence="9">ATCC 9039 / DSM 1715 / NCIMB 8712</strain>
    </source>
</reference>
<dbReference type="Proteomes" id="UP000001695">
    <property type="component" value="Chromosome"/>
</dbReference>
<dbReference type="PANTHER" id="PTHR18895:SF74">
    <property type="entry name" value="MTRF1L RELEASE FACTOR GLUTAMINE METHYLTRANSFERASE"/>
    <property type="match status" value="1"/>
</dbReference>
<dbReference type="SUPFAM" id="SSF53335">
    <property type="entry name" value="S-adenosyl-L-methionine-dependent methyltransferases"/>
    <property type="match status" value="1"/>
</dbReference>
<feature type="domain" description="Release factor glutamine methyltransferase N-terminal" evidence="7">
    <location>
        <begin position="29"/>
        <end position="98"/>
    </location>
</feature>